<dbReference type="Pfam" id="PF00216">
    <property type="entry name" value="Bac_DNA_binding"/>
    <property type="match status" value="1"/>
</dbReference>
<feature type="compositionally biased region" description="Basic and acidic residues" evidence="4">
    <location>
        <begin position="183"/>
        <end position="195"/>
    </location>
</feature>
<dbReference type="EMBL" id="JACHYB010000002">
    <property type="protein sequence ID" value="MBB3187951.1"/>
    <property type="molecule type" value="Genomic_DNA"/>
</dbReference>
<keyword evidence="5" id="KW-1133">Transmembrane helix</keyword>
<dbReference type="Proteomes" id="UP000544222">
    <property type="component" value="Unassembled WGS sequence"/>
</dbReference>
<feature type="region of interest" description="Disordered" evidence="4">
    <location>
        <begin position="174"/>
        <end position="204"/>
    </location>
</feature>
<keyword evidence="5" id="KW-0812">Transmembrane</keyword>
<feature type="transmembrane region" description="Helical" evidence="5">
    <location>
        <begin position="256"/>
        <end position="277"/>
    </location>
</feature>
<dbReference type="InterPro" id="IPR000119">
    <property type="entry name" value="Hist_DNA-bd"/>
</dbReference>
<dbReference type="Gene3D" id="4.10.520.10">
    <property type="entry name" value="IHF-like DNA-binding proteins"/>
    <property type="match status" value="1"/>
</dbReference>
<keyword evidence="7" id="KW-1185">Reference proteome</keyword>
<dbReference type="InterPro" id="IPR010992">
    <property type="entry name" value="IHF-like_DNA-bd_dom_sf"/>
</dbReference>
<organism evidence="6 7">
    <name type="scientific">Microbacter margulisiae</name>
    <dbReference type="NCBI Taxonomy" id="1350067"/>
    <lineage>
        <taxon>Bacteria</taxon>
        <taxon>Pseudomonadati</taxon>
        <taxon>Bacteroidota</taxon>
        <taxon>Bacteroidia</taxon>
        <taxon>Bacteroidales</taxon>
        <taxon>Porphyromonadaceae</taxon>
        <taxon>Microbacter</taxon>
    </lineage>
</organism>
<dbReference type="PANTHER" id="PTHR33175">
    <property type="entry name" value="DNA-BINDING PROTEIN HU"/>
    <property type="match status" value="1"/>
</dbReference>
<gene>
    <name evidence="6" type="ORF">FHX64_002149</name>
</gene>
<dbReference type="GO" id="GO:0005829">
    <property type="term" value="C:cytosol"/>
    <property type="evidence" value="ECO:0007669"/>
    <property type="project" value="TreeGrafter"/>
</dbReference>
<dbReference type="AlphaFoldDB" id="A0A7W5DS85"/>
<keyword evidence="2 6" id="KW-0238">DNA-binding</keyword>
<proteinExistence type="inferred from homology"/>
<evidence type="ECO:0000256" key="5">
    <source>
        <dbReference type="SAM" id="Phobius"/>
    </source>
</evidence>
<dbReference type="CDD" id="cd00591">
    <property type="entry name" value="HU_IHF"/>
    <property type="match status" value="1"/>
</dbReference>
<evidence type="ECO:0000313" key="7">
    <source>
        <dbReference type="Proteomes" id="UP000544222"/>
    </source>
</evidence>
<dbReference type="PANTHER" id="PTHR33175:SF2">
    <property type="entry name" value="INTEGRATION HOST FACTOR SUBUNIT ALPHA"/>
    <property type="match status" value="1"/>
</dbReference>
<protein>
    <submittedName>
        <fullName evidence="6">Nucleoid DNA-binding protein/nucleoid-associated protein YgaU</fullName>
    </submittedName>
</protein>
<evidence type="ECO:0000313" key="6">
    <source>
        <dbReference type="EMBL" id="MBB3187951.1"/>
    </source>
</evidence>
<evidence type="ECO:0000256" key="2">
    <source>
        <dbReference type="ARBA" id="ARBA00023125"/>
    </source>
</evidence>
<evidence type="ECO:0000256" key="4">
    <source>
        <dbReference type="SAM" id="MobiDB-lite"/>
    </source>
</evidence>
<accession>A0A7W5DS85</accession>
<dbReference type="GO" id="GO:0003677">
    <property type="term" value="F:DNA binding"/>
    <property type="evidence" value="ECO:0007669"/>
    <property type="project" value="UniProtKB-KW"/>
</dbReference>
<evidence type="ECO:0000256" key="1">
    <source>
        <dbReference type="ARBA" id="ARBA00010529"/>
    </source>
</evidence>
<evidence type="ECO:0000256" key="3">
    <source>
        <dbReference type="RuleBase" id="RU003939"/>
    </source>
</evidence>
<reference evidence="6 7" key="1">
    <citation type="submission" date="2020-08" db="EMBL/GenBank/DDBJ databases">
        <title>Genomic Encyclopedia of Type Strains, Phase IV (KMG-IV): sequencing the most valuable type-strain genomes for metagenomic binning, comparative biology and taxonomic classification.</title>
        <authorList>
            <person name="Goeker M."/>
        </authorList>
    </citation>
    <scope>NUCLEOTIDE SEQUENCE [LARGE SCALE GENOMIC DNA]</scope>
    <source>
        <strain evidence="6 7">DSM 27471</strain>
    </source>
</reference>
<dbReference type="SMART" id="SM00411">
    <property type="entry name" value="BHL"/>
    <property type="match status" value="1"/>
</dbReference>
<dbReference type="SUPFAM" id="SSF47729">
    <property type="entry name" value="IHF-like DNA-binding proteins"/>
    <property type="match status" value="1"/>
</dbReference>
<keyword evidence="5" id="KW-0472">Membrane</keyword>
<dbReference type="RefSeq" id="WP_183413754.1">
    <property type="nucleotide sequence ID" value="NZ_JACHYB010000002.1"/>
</dbReference>
<dbReference type="GO" id="GO:0030527">
    <property type="term" value="F:structural constituent of chromatin"/>
    <property type="evidence" value="ECO:0007669"/>
    <property type="project" value="InterPro"/>
</dbReference>
<sequence length="426" mass="48179">MSNEKKMASDIATLLAQQQGITKKAATAFVQQLFSVIYEALLRDKEVKVKGLGVFKIEWHQSRMSVNVQTGEKYEIAGHNKITFVPDKAIRDVVNQPFEHLDPVVLDQEEGVGSDTWMEDEELRMKRFSDQAEEIMSIICDLQQISPHEAPVIERETELEQPAEILVSEIQESEITSAEEPEETLKEDSKGISEEELKETEEPSIVSALASTPEPETAAAPEIMVKEHKQHAFFPEEEPIVLERMRKETPRNVRRWIVFSVVLAFLVVVCVPIYYVFFIMNRANKVPLKTSSVQSVQPVNSTNTLAKNSFQVASNPKIENISPKSSNAHQIKKSGMYNDTLTVVTFTEGSRLTLLALKYYGSKLFWVYIYAANKQKIANPDHIGAGMHILIPKLSPKLIDVHNPQCLIRASALQTKYKEEFLKPKP</sequence>
<comment type="caution">
    <text evidence="6">The sequence shown here is derived from an EMBL/GenBank/DDBJ whole genome shotgun (WGS) entry which is preliminary data.</text>
</comment>
<comment type="similarity">
    <text evidence="1 3">Belongs to the bacterial histone-like protein family.</text>
</comment>
<name>A0A7W5DS85_9PORP</name>